<evidence type="ECO:0000313" key="3">
    <source>
        <dbReference type="Proteomes" id="UP000630445"/>
    </source>
</evidence>
<gene>
    <name evidence="1" type="ORF">CNMCM5793_005611</name>
    <name evidence="2" type="ORF">CNMCM6106_008133</name>
</gene>
<dbReference type="EMBL" id="JACBAF010001679">
    <property type="protein sequence ID" value="KAF7174021.1"/>
    <property type="molecule type" value="Genomic_DNA"/>
</dbReference>
<dbReference type="AlphaFoldDB" id="A0A8H6PGA8"/>
<evidence type="ECO:0000313" key="1">
    <source>
        <dbReference type="EMBL" id="KAF7134031.1"/>
    </source>
</evidence>
<dbReference type="Proteomes" id="UP000630445">
    <property type="component" value="Unassembled WGS sequence"/>
</dbReference>
<proteinExistence type="predicted"/>
<accession>A0A8H6PGA8</accession>
<organism evidence="1 3">
    <name type="scientific">Aspergillus hiratsukae</name>
    <dbReference type="NCBI Taxonomy" id="1194566"/>
    <lineage>
        <taxon>Eukaryota</taxon>
        <taxon>Fungi</taxon>
        <taxon>Dikarya</taxon>
        <taxon>Ascomycota</taxon>
        <taxon>Pezizomycotina</taxon>
        <taxon>Eurotiomycetes</taxon>
        <taxon>Eurotiomycetidae</taxon>
        <taxon>Eurotiales</taxon>
        <taxon>Aspergillaceae</taxon>
        <taxon>Aspergillus</taxon>
        <taxon>Aspergillus subgen. Fumigati</taxon>
    </lineage>
</organism>
<name>A0A8H6PGA8_9EURO</name>
<keyword evidence="3" id="KW-1185">Reference proteome</keyword>
<reference evidence="1" key="1">
    <citation type="submission" date="2020-06" db="EMBL/GenBank/DDBJ databases">
        <title>Draft genome sequences of strains closely related to Aspergillus parafelis and Aspergillus hiratsukae.</title>
        <authorList>
            <person name="Dos Santos R.A.C."/>
            <person name="Rivero-Menendez O."/>
            <person name="Steenwyk J.L."/>
            <person name="Mead M.E."/>
            <person name="Goldman G.H."/>
            <person name="Alastruey-Izquierdo A."/>
            <person name="Rokas A."/>
        </authorList>
    </citation>
    <scope>NUCLEOTIDE SEQUENCE</scope>
    <source>
        <strain evidence="1">CNM-CM5793</strain>
        <strain evidence="2">CNM-CM6106</strain>
    </source>
</reference>
<dbReference type="OrthoDB" id="1577640at2759"/>
<dbReference type="EMBL" id="JACBAD010001777">
    <property type="protein sequence ID" value="KAF7134031.1"/>
    <property type="molecule type" value="Genomic_DNA"/>
</dbReference>
<evidence type="ECO:0000313" key="2">
    <source>
        <dbReference type="EMBL" id="KAF7174021.1"/>
    </source>
</evidence>
<dbReference type="Proteomes" id="UP000662466">
    <property type="component" value="Unassembled WGS sequence"/>
</dbReference>
<protein>
    <submittedName>
        <fullName evidence="1">Uncharacterized protein</fullName>
    </submittedName>
</protein>
<comment type="caution">
    <text evidence="1">The sequence shown here is derived from an EMBL/GenBank/DDBJ whole genome shotgun (WGS) entry which is preliminary data.</text>
</comment>
<sequence>MSDPLSLPAGVAGIISLGLQVTQGIVSLCSAWKGYGGDMENLRNKTTGLANALTHLDHVLRQTSSGNAFTNQVVDLLDCSKVTMEKLDKLRAKLPTPAIDKHRGIKRKITYPFEKQTILEMRSMIDSLQGNIDTALNILHVHQGTRLMDDVATHTAVSLHIRDQLADHRVRLENLESMLRDVHNHGYMVAPSLLRFLHEDSQNLMDSNGPNSNNFGGQTSSTTVLRSRRGILQDVQRGKSRERLIVNGRFQIGSKLLQLSLTVSLAITKGAGGCSINPTIAYRSFRDFDKIGLLEILDTRELLPALKFETQWISNTLYGYVMFEHNSNMLHQAINYLVQQGVPMDIPTDWNQTALDCLLGPSRSNPPGSKPPVQHRLISDMVNAGCYITDNALNPWNRALIQYIVLYYPEAARVSYPALVILQKAERELVSLVGSGQLSGNHIIGNYTALQLATGWPAGIRILLDAGADMTRSGTGNAMDPYNGWCCNPLRWVIPSDCPASLLVFLRAGAALQPAHIGYAVIHSTPEMVDILVEELIRRRQRLRELAFTALPTHIRHTLHLSHDVLPDANAPMIFDALRDAGISVSTSMDPRGWHKGNVGPEYGTIFHQGQLDRQLMDRLYAAGFVDVDALNSAGYSPLMIIASDRLPHVVIERANWLVDKGADMTRCLPGISIPIIHVMTNYATWNLEEQARLHWEYPEATESSSSFTPDLETIVFFEQGLHNEFALCLQLFLFARRRMYTIVNRR</sequence>